<dbReference type="AlphaFoldDB" id="A0AAQ3KX81"/>
<comment type="similarity">
    <text evidence="3">In the C-terminal section; belongs to the protein kinase superfamily. Ser/Thr protein kinase family.</text>
</comment>
<dbReference type="Pfam" id="PF07714">
    <property type="entry name" value="PK_Tyr_Ser-Thr"/>
    <property type="match status" value="1"/>
</dbReference>
<dbReference type="InterPro" id="IPR008271">
    <property type="entry name" value="Ser/Thr_kinase_AS"/>
</dbReference>
<dbReference type="GO" id="GO:0004674">
    <property type="term" value="F:protein serine/threonine kinase activity"/>
    <property type="evidence" value="ECO:0007669"/>
    <property type="project" value="UniProtKB-KW"/>
</dbReference>
<evidence type="ECO:0000256" key="13">
    <source>
        <dbReference type="ARBA" id="ARBA00022840"/>
    </source>
</evidence>
<dbReference type="InterPro" id="IPR000719">
    <property type="entry name" value="Prot_kinase_dom"/>
</dbReference>
<keyword evidence="13 17" id="KW-0067">ATP-binding</keyword>
<dbReference type="Gene3D" id="2.60.120.200">
    <property type="match status" value="1"/>
</dbReference>
<keyword evidence="11 17" id="KW-0547">Nucleotide-binding</keyword>
<dbReference type="PANTHER" id="PTHR27007">
    <property type="match status" value="1"/>
</dbReference>
<evidence type="ECO:0000256" key="9">
    <source>
        <dbReference type="ARBA" id="ARBA00022729"/>
    </source>
</evidence>
<dbReference type="FunFam" id="1.10.510.10:FF:000444">
    <property type="entry name" value="probable L-type lectin-domain containing receptor kinase S.5"/>
    <property type="match status" value="1"/>
</dbReference>
<evidence type="ECO:0000256" key="19">
    <source>
        <dbReference type="SAM" id="SignalP"/>
    </source>
</evidence>
<feature type="binding site" evidence="17">
    <location>
        <position position="407"/>
    </location>
    <ligand>
        <name>ATP</name>
        <dbReference type="ChEBI" id="CHEBI:30616"/>
    </ligand>
</feature>
<evidence type="ECO:0000259" key="20">
    <source>
        <dbReference type="PROSITE" id="PS50011"/>
    </source>
</evidence>
<keyword evidence="5" id="KW-1003">Cell membrane</keyword>
<dbReference type="InterPro" id="IPR019825">
    <property type="entry name" value="Lectin_legB_Mn/Ca_BS"/>
</dbReference>
<evidence type="ECO:0000256" key="17">
    <source>
        <dbReference type="PROSITE-ProRule" id="PRU10141"/>
    </source>
</evidence>
<dbReference type="InterPro" id="IPR050528">
    <property type="entry name" value="L-type_Lectin-RKs"/>
</dbReference>
<evidence type="ECO:0000313" key="21">
    <source>
        <dbReference type="EMBL" id="WOL13946.1"/>
    </source>
</evidence>
<protein>
    <recommendedName>
        <fullName evidence="4">non-specific serine/threonine protein kinase</fullName>
        <ecNumber evidence="4">2.7.11.1</ecNumber>
    </recommendedName>
</protein>
<organism evidence="21 22">
    <name type="scientific">Canna indica</name>
    <name type="common">Indian-shot</name>
    <dbReference type="NCBI Taxonomy" id="4628"/>
    <lineage>
        <taxon>Eukaryota</taxon>
        <taxon>Viridiplantae</taxon>
        <taxon>Streptophyta</taxon>
        <taxon>Embryophyta</taxon>
        <taxon>Tracheophyta</taxon>
        <taxon>Spermatophyta</taxon>
        <taxon>Magnoliopsida</taxon>
        <taxon>Liliopsida</taxon>
        <taxon>Zingiberales</taxon>
        <taxon>Cannaceae</taxon>
        <taxon>Canna</taxon>
    </lineage>
</organism>
<keyword evidence="7" id="KW-0808">Transferase</keyword>
<evidence type="ECO:0000256" key="5">
    <source>
        <dbReference type="ARBA" id="ARBA00022475"/>
    </source>
</evidence>
<evidence type="ECO:0000256" key="6">
    <source>
        <dbReference type="ARBA" id="ARBA00022527"/>
    </source>
</evidence>
<evidence type="ECO:0000256" key="18">
    <source>
        <dbReference type="SAM" id="Phobius"/>
    </source>
</evidence>
<name>A0AAQ3KX81_9LILI</name>
<dbReference type="SMART" id="SM00220">
    <property type="entry name" value="S_TKc"/>
    <property type="match status" value="1"/>
</dbReference>
<dbReference type="CDD" id="cd06899">
    <property type="entry name" value="lectin_legume_LecRK_Arcelin_ConA"/>
    <property type="match status" value="1"/>
</dbReference>
<evidence type="ECO:0000256" key="8">
    <source>
        <dbReference type="ARBA" id="ARBA00022692"/>
    </source>
</evidence>
<dbReference type="SUPFAM" id="SSF49899">
    <property type="entry name" value="Concanavalin A-like lectins/glucanases"/>
    <property type="match status" value="1"/>
</dbReference>
<dbReference type="EMBL" id="CP136896">
    <property type="protein sequence ID" value="WOL13946.1"/>
    <property type="molecule type" value="Genomic_DNA"/>
</dbReference>
<evidence type="ECO:0000256" key="7">
    <source>
        <dbReference type="ARBA" id="ARBA00022679"/>
    </source>
</evidence>
<keyword evidence="8 18" id="KW-0812">Transmembrane</keyword>
<evidence type="ECO:0000256" key="3">
    <source>
        <dbReference type="ARBA" id="ARBA00010217"/>
    </source>
</evidence>
<evidence type="ECO:0000256" key="12">
    <source>
        <dbReference type="ARBA" id="ARBA00022777"/>
    </source>
</evidence>
<comment type="subcellular location">
    <subcellularLocation>
        <location evidence="1">Cell membrane</location>
        <topology evidence="1">Single-pass type I membrane protein</topology>
    </subcellularLocation>
</comment>
<dbReference type="GO" id="GO:0006952">
    <property type="term" value="P:defense response"/>
    <property type="evidence" value="ECO:0007669"/>
    <property type="project" value="UniProtKB-ARBA"/>
</dbReference>
<evidence type="ECO:0000256" key="1">
    <source>
        <dbReference type="ARBA" id="ARBA00004251"/>
    </source>
</evidence>
<sequence>MSWGAPPAVLRLPAAVSAALLLLFILQLPTARSDKIVTDSNGTFFYSRSDFESVDNSTTDLLFFKDAKDNQGALQLTPDTTNNPSQYLVDKSGRVFLVRPFKLWEEISATSSNTSDGKHVASFNTTFSVNIYRPDNSTPGEGMAFIISSYLSAPPPGSEGGYLGLTNATLDGNASNHFVAVELDTVNNASLDDPNNNHVGLDTNGVKSRASSNLSFPLATDNQTAANYTVWVDYDGGARHVWVYMDFQGRPKPAKSVLDAQLDLSQFLLQKYSYFGFSGSTGKTYQLNCVLSWNLTVELLPEEKSGMAGWKLGVIITSVLFVVVSLIAGIWVLYSRRRRVRDASGSSAALVLGTLRSLPGTPREFEFKELNKATSNFDEKMKLGKGGFGEVYRGVLPGENKEVAVKKFSRGSSGPDDFLKELTIINRLRHKHLVPLVGWCHTNGMLLLVYDYMPNGSLDHHLFGGDDKPVLSWERRYNVVTGVASALHYLHDEYDQRVVHRDLKASNIMLDANFNARLGDFGLARALETDKTSYAELEMGGVPGTMGYIAPECFHTGKATRESDVFGFGAVVLEVVCGRRPRCDIAGFKFLSDWAWKLHQEGRILEAVDPRLGAEYDGEDARRLLLLALACSHPTPAERPKTEAVVQIVSKAVPPPEVPDFKPAFVWPSGPSEAEGALATSSRLTTSSAVTSSYYASSAAGWSSQSVSREGQMGIRDNYSSMV</sequence>
<feature type="transmembrane region" description="Helical" evidence="18">
    <location>
        <begin position="312"/>
        <end position="334"/>
    </location>
</feature>
<dbReference type="InterPro" id="IPR017441">
    <property type="entry name" value="Protein_kinase_ATP_BS"/>
</dbReference>
<dbReference type="PROSITE" id="PS00307">
    <property type="entry name" value="LECTIN_LEGUME_BETA"/>
    <property type="match status" value="1"/>
</dbReference>
<dbReference type="InterPro" id="IPR011009">
    <property type="entry name" value="Kinase-like_dom_sf"/>
</dbReference>
<evidence type="ECO:0000256" key="15">
    <source>
        <dbReference type="ARBA" id="ARBA00023136"/>
    </source>
</evidence>
<feature type="chain" id="PRO_5042857467" description="non-specific serine/threonine protein kinase" evidence="19">
    <location>
        <begin position="34"/>
        <end position="723"/>
    </location>
</feature>
<dbReference type="InterPro" id="IPR001220">
    <property type="entry name" value="Legume_lectin_dom"/>
</dbReference>
<dbReference type="PROSITE" id="PS00107">
    <property type="entry name" value="PROTEIN_KINASE_ATP"/>
    <property type="match status" value="1"/>
</dbReference>
<evidence type="ECO:0000256" key="2">
    <source>
        <dbReference type="ARBA" id="ARBA00008536"/>
    </source>
</evidence>
<evidence type="ECO:0000256" key="10">
    <source>
        <dbReference type="ARBA" id="ARBA00022734"/>
    </source>
</evidence>
<dbReference type="GO" id="GO:0005524">
    <property type="term" value="F:ATP binding"/>
    <property type="evidence" value="ECO:0007669"/>
    <property type="project" value="UniProtKB-UniRule"/>
</dbReference>
<keyword evidence="12" id="KW-0418">Kinase</keyword>
<comment type="similarity">
    <text evidence="2">In the N-terminal section; belongs to the leguminous lectin family.</text>
</comment>
<evidence type="ECO:0000256" key="14">
    <source>
        <dbReference type="ARBA" id="ARBA00022989"/>
    </source>
</evidence>
<dbReference type="Proteomes" id="UP001327560">
    <property type="component" value="Chromosome 7"/>
</dbReference>
<keyword evidence="10" id="KW-0430">Lectin</keyword>
<accession>A0AAQ3KX81</accession>
<feature type="domain" description="Protein kinase" evidence="20">
    <location>
        <begin position="377"/>
        <end position="653"/>
    </location>
</feature>
<dbReference type="SUPFAM" id="SSF56112">
    <property type="entry name" value="Protein kinase-like (PK-like)"/>
    <property type="match status" value="1"/>
</dbReference>
<gene>
    <name evidence="21" type="ORF">Cni_G22726</name>
</gene>
<feature type="signal peptide" evidence="19">
    <location>
        <begin position="1"/>
        <end position="33"/>
    </location>
</feature>
<dbReference type="GO" id="GO:0051707">
    <property type="term" value="P:response to other organism"/>
    <property type="evidence" value="ECO:0007669"/>
    <property type="project" value="UniProtKB-ARBA"/>
</dbReference>
<dbReference type="InterPro" id="IPR013320">
    <property type="entry name" value="ConA-like_dom_sf"/>
</dbReference>
<dbReference type="Pfam" id="PF00139">
    <property type="entry name" value="Lectin_legB"/>
    <property type="match status" value="1"/>
</dbReference>
<dbReference type="GO" id="GO:0030246">
    <property type="term" value="F:carbohydrate binding"/>
    <property type="evidence" value="ECO:0007669"/>
    <property type="project" value="UniProtKB-KW"/>
</dbReference>
<dbReference type="GO" id="GO:0005886">
    <property type="term" value="C:plasma membrane"/>
    <property type="evidence" value="ECO:0007669"/>
    <property type="project" value="UniProtKB-SubCell"/>
</dbReference>
<evidence type="ECO:0000313" key="22">
    <source>
        <dbReference type="Proteomes" id="UP001327560"/>
    </source>
</evidence>
<keyword evidence="15 18" id="KW-0472">Membrane</keyword>
<dbReference type="FunFam" id="3.30.200.20:FF:000320">
    <property type="entry name" value="probable L-type lectin-domain containing receptor kinase S.5"/>
    <property type="match status" value="1"/>
</dbReference>
<dbReference type="Gene3D" id="1.10.510.10">
    <property type="entry name" value="Transferase(Phosphotransferase) domain 1"/>
    <property type="match status" value="1"/>
</dbReference>
<keyword evidence="16" id="KW-0325">Glycoprotein</keyword>
<dbReference type="PROSITE" id="PS50011">
    <property type="entry name" value="PROTEIN_KINASE_DOM"/>
    <property type="match status" value="1"/>
</dbReference>
<reference evidence="21 22" key="1">
    <citation type="submission" date="2023-10" db="EMBL/GenBank/DDBJ databases">
        <title>Chromosome-scale genome assembly provides insights into flower coloration mechanisms of Canna indica.</title>
        <authorList>
            <person name="Li C."/>
        </authorList>
    </citation>
    <scope>NUCLEOTIDE SEQUENCE [LARGE SCALE GENOMIC DNA]</scope>
    <source>
        <tissue evidence="21">Flower</tissue>
    </source>
</reference>
<dbReference type="EC" id="2.7.11.1" evidence="4"/>
<evidence type="ECO:0000256" key="16">
    <source>
        <dbReference type="ARBA" id="ARBA00023180"/>
    </source>
</evidence>
<keyword evidence="9 19" id="KW-0732">Signal</keyword>
<dbReference type="InterPro" id="IPR001245">
    <property type="entry name" value="Ser-Thr/Tyr_kinase_cat_dom"/>
</dbReference>
<keyword evidence="14 18" id="KW-1133">Transmembrane helix</keyword>
<evidence type="ECO:0000256" key="4">
    <source>
        <dbReference type="ARBA" id="ARBA00012513"/>
    </source>
</evidence>
<proteinExistence type="inferred from homology"/>
<dbReference type="PROSITE" id="PS00108">
    <property type="entry name" value="PROTEIN_KINASE_ST"/>
    <property type="match status" value="1"/>
</dbReference>
<dbReference type="CDD" id="cd14066">
    <property type="entry name" value="STKc_IRAK"/>
    <property type="match status" value="1"/>
</dbReference>
<evidence type="ECO:0000256" key="11">
    <source>
        <dbReference type="ARBA" id="ARBA00022741"/>
    </source>
</evidence>
<dbReference type="Gene3D" id="3.30.200.20">
    <property type="entry name" value="Phosphorylase Kinase, domain 1"/>
    <property type="match status" value="1"/>
</dbReference>
<keyword evidence="22" id="KW-1185">Reference proteome</keyword>
<keyword evidence="6" id="KW-0723">Serine/threonine-protein kinase</keyword>